<proteinExistence type="inferred from homology"/>
<dbReference type="Pfam" id="PF08281">
    <property type="entry name" value="Sigma70_r4_2"/>
    <property type="match status" value="1"/>
</dbReference>
<dbReference type="InterPro" id="IPR039425">
    <property type="entry name" value="RNA_pol_sigma-70-like"/>
</dbReference>
<keyword evidence="9" id="KW-1185">Reference proteome</keyword>
<dbReference type="OrthoDB" id="9789355at2"/>
<dbReference type="InterPro" id="IPR036388">
    <property type="entry name" value="WH-like_DNA-bd_sf"/>
</dbReference>
<comment type="similarity">
    <text evidence="1">Belongs to the sigma-70 factor family. ECF subfamily.</text>
</comment>
<gene>
    <name evidence="8" type="primary">sigW_4</name>
    <name evidence="8" type="ORF">CLORY_23110</name>
</gene>
<dbReference type="SUPFAM" id="SSF88659">
    <property type="entry name" value="Sigma3 and sigma4 domains of RNA polymerase sigma factors"/>
    <property type="match status" value="1"/>
</dbReference>
<dbReference type="InterPro" id="IPR014284">
    <property type="entry name" value="RNA_pol_sigma-70_dom"/>
</dbReference>
<reference evidence="8 9" key="1">
    <citation type="submission" date="2017-03" db="EMBL/GenBank/DDBJ databases">
        <title>Genome sequence of Clostridium oryzae DSM 28571.</title>
        <authorList>
            <person name="Poehlein A."/>
            <person name="Daniel R."/>
        </authorList>
    </citation>
    <scope>NUCLEOTIDE SEQUENCE [LARGE SCALE GENOMIC DNA]</scope>
    <source>
        <strain evidence="8 9">DSM 28571</strain>
    </source>
</reference>
<dbReference type="PANTHER" id="PTHR43133">
    <property type="entry name" value="RNA POLYMERASE ECF-TYPE SIGMA FACTO"/>
    <property type="match status" value="1"/>
</dbReference>
<dbReference type="GO" id="GO:0006352">
    <property type="term" value="P:DNA-templated transcription initiation"/>
    <property type="evidence" value="ECO:0007669"/>
    <property type="project" value="InterPro"/>
</dbReference>
<evidence type="ECO:0000313" key="8">
    <source>
        <dbReference type="EMBL" id="OPJ61445.1"/>
    </source>
</evidence>
<comment type="caution">
    <text evidence="8">The sequence shown here is derived from an EMBL/GenBank/DDBJ whole genome shotgun (WGS) entry which is preliminary data.</text>
</comment>
<dbReference type="InterPro" id="IPR013325">
    <property type="entry name" value="RNA_pol_sigma_r2"/>
</dbReference>
<evidence type="ECO:0000259" key="6">
    <source>
        <dbReference type="Pfam" id="PF04542"/>
    </source>
</evidence>
<name>A0A1V4INS8_9CLOT</name>
<dbReference type="AlphaFoldDB" id="A0A1V4INS8"/>
<dbReference type="Pfam" id="PF04542">
    <property type="entry name" value="Sigma70_r2"/>
    <property type="match status" value="1"/>
</dbReference>
<evidence type="ECO:0000313" key="9">
    <source>
        <dbReference type="Proteomes" id="UP000190080"/>
    </source>
</evidence>
<dbReference type="RefSeq" id="WP_079424512.1">
    <property type="nucleotide sequence ID" value="NZ_MZGV01000022.1"/>
</dbReference>
<protein>
    <submittedName>
        <fullName evidence="8">ECF RNA polymerase sigma factor SigW</fullName>
    </submittedName>
</protein>
<keyword evidence="4" id="KW-0238">DNA-binding</keyword>
<evidence type="ECO:0000256" key="3">
    <source>
        <dbReference type="ARBA" id="ARBA00023082"/>
    </source>
</evidence>
<keyword evidence="5" id="KW-0804">Transcription</keyword>
<dbReference type="SUPFAM" id="SSF88946">
    <property type="entry name" value="Sigma2 domain of RNA polymerase sigma factors"/>
    <property type="match status" value="1"/>
</dbReference>
<dbReference type="Proteomes" id="UP000190080">
    <property type="component" value="Unassembled WGS sequence"/>
</dbReference>
<dbReference type="NCBIfam" id="TIGR02937">
    <property type="entry name" value="sigma70-ECF"/>
    <property type="match status" value="1"/>
</dbReference>
<feature type="domain" description="RNA polymerase sigma-70 region 2" evidence="6">
    <location>
        <begin position="22"/>
        <end position="86"/>
    </location>
</feature>
<dbReference type="PANTHER" id="PTHR43133:SF8">
    <property type="entry name" value="RNA POLYMERASE SIGMA FACTOR HI_1459-RELATED"/>
    <property type="match status" value="1"/>
</dbReference>
<sequence>MEVDAILIRKMKNGDSAAVDKFVRKYYEDIYSYCYRKLINKVMAEDVAQETFIRFFEAFEQYVHKGKVKNYLYVIAGNLCKNCFKRKVPEALDMVKQEICLEESFEEVDTHISIEQALDMLAEDQREVILLHYYQSLKLREVAEILDISLSLVKYRLKQGTVNLKKMLRREDFCL</sequence>
<feature type="domain" description="RNA polymerase sigma factor 70 region 4 type 2" evidence="7">
    <location>
        <begin position="113"/>
        <end position="160"/>
    </location>
</feature>
<accession>A0A1V4INS8</accession>
<evidence type="ECO:0000259" key="7">
    <source>
        <dbReference type="Pfam" id="PF08281"/>
    </source>
</evidence>
<dbReference type="CDD" id="cd06171">
    <property type="entry name" value="Sigma70_r4"/>
    <property type="match status" value="1"/>
</dbReference>
<dbReference type="GO" id="GO:0003677">
    <property type="term" value="F:DNA binding"/>
    <property type="evidence" value="ECO:0007669"/>
    <property type="project" value="UniProtKB-KW"/>
</dbReference>
<dbReference type="GO" id="GO:0016987">
    <property type="term" value="F:sigma factor activity"/>
    <property type="evidence" value="ECO:0007669"/>
    <property type="project" value="UniProtKB-KW"/>
</dbReference>
<evidence type="ECO:0000256" key="5">
    <source>
        <dbReference type="ARBA" id="ARBA00023163"/>
    </source>
</evidence>
<dbReference type="InterPro" id="IPR013324">
    <property type="entry name" value="RNA_pol_sigma_r3/r4-like"/>
</dbReference>
<organism evidence="8 9">
    <name type="scientific">Clostridium oryzae</name>
    <dbReference type="NCBI Taxonomy" id="1450648"/>
    <lineage>
        <taxon>Bacteria</taxon>
        <taxon>Bacillati</taxon>
        <taxon>Bacillota</taxon>
        <taxon>Clostridia</taxon>
        <taxon>Eubacteriales</taxon>
        <taxon>Clostridiaceae</taxon>
        <taxon>Clostridium</taxon>
    </lineage>
</organism>
<keyword evidence="2" id="KW-0805">Transcription regulation</keyword>
<dbReference type="STRING" id="1450648.CLORY_23110"/>
<dbReference type="Gene3D" id="1.10.10.10">
    <property type="entry name" value="Winged helix-like DNA-binding domain superfamily/Winged helix DNA-binding domain"/>
    <property type="match status" value="1"/>
</dbReference>
<evidence type="ECO:0000256" key="4">
    <source>
        <dbReference type="ARBA" id="ARBA00023125"/>
    </source>
</evidence>
<keyword evidence="3" id="KW-0731">Sigma factor</keyword>
<evidence type="ECO:0000256" key="1">
    <source>
        <dbReference type="ARBA" id="ARBA00010641"/>
    </source>
</evidence>
<dbReference type="InterPro" id="IPR007627">
    <property type="entry name" value="RNA_pol_sigma70_r2"/>
</dbReference>
<evidence type="ECO:0000256" key="2">
    <source>
        <dbReference type="ARBA" id="ARBA00023015"/>
    </source>
</evidence>
<dbReference type="Gene3D" id="1.10.1740.10">
    <property type="match status" value="1"/>
</dbReference>
<dbReference type="EMBL" id="MZGV01000022">
    <property type="protein sequence ID" value="OPJ61445.1"/>
    <property type="molecule type" value="Genomic_DNA"/>
</dbReference>
<dbReference type="InterPro" id="IPR013249">
    <property type="entry name" value="RNA_pol_sigma70_r4_t2"/>
</dbReference>